<dbReference type="FunFam" id="2.60.120.260:FF:000047">
    <property type="entry name" value="Reelin"/>
    <property type="match status" value="1"/>
</dbReference>
<evidence type="ECO:0000259" key="25">
    <source>
        <dbReference type="PROSITE" id="PS50801"/>
    </source>
</evidence>
<dbReference type="Proteomes" id="UP000010552">
    <property type="component" value="Unassembled WGS sequence"/>
</dbReference>
<dbReference type="PROSITE" id="PS01186">
    <property type="entry name" value="EGF_2"/>
    <property type="match status" value="1"/>
</dbReference>
<dbReference type="InterPro" id="IPR002861">
    <property type="entry name" value="Reeler_dom"/>
</dbReference>
<keyword evidence="16 23" id="KW-0472">Membrane</keyword>
<dbReference type="PANTHER" id="PTHR11841">
    <property type="entry name" value="REELIN"/>
    <property type="match status" value="1"/>
</dbReference>
<dbReference type="GO" id="GO:0007417">
    <property type="term" value="P:central nervous system development"/>
    <property type="evidence" value="ECO:0007669"/>
    <property type="project" value="InterPro"/>
</dbReference>
<evidence type="ECO:0000259" key="26">
    <source>
        <dbReference type="PROSITE" id="PS51019"/>
    </source>
</evidence>
<evidence type="ECO:0000256" key="8">
    <source>
        <dbReference type="ARBA" id="ARBA00022723"/>
    </source>
</evidence>
<dbReference type="InterPro" id="IPR049419">
    <property type="entry name" value="Reelin_subrepeat-B"/>
</dbReference>
<comment type="function">
    <text evidence="20">Extracellular matrix serine protease secreted by pioneer neurons that plays a role in layering of neurons in the cerebral cortex and cerebellum by coordinating cell positioning during neurodevelopment. Regulates microtubule function in neurons and neuronal migration. Binding to the extracellular domains of lipoprotein receptors VLDLR and LRP8/APOER2 induces tyrosine phosphorylation of DAB1 and modulation of TAU phosphorylation. Affects migration of sympathetic preganglionic neurons in the spinal cord, where it seems to act as a barrier to neuronal migration. Enzymatic activity is important for the modulation of cell adhesion.</text>
</comment>
<feature type="transmembrane region" description="Helical" evidence="23">
    <location>
        <begin position="2326"/>
        <end position="2345"/>
    </location>
</feature>
<evidence type="ECO:0000256" key="5">
    <source>
        <dbReference type="ARBA" id="ARBA00022530"/>
    </source>
</evidence>
<dbReference type="InterPro" id="IPR000742">
    <property type="entry name" value="EGF"/>
</dbReference>
<dbReference type="CDD" id="cd10036">
    <property type="entry name" value="Reelin_subrepeat_Nt"/>
    <property type="match status" value="1"/>
</dbReference>
<dbReference type="GO" id="GO:0001764">
    <property type="term" value="P:neuron migration"/>
    <property type="evidence" value="ECO:0007669"/>
    <property type="project" value="InterPro"/>
</dbReference>
<keyword evidence="9" id="KW-0732">Signal</keyword>
<feature type="transmembrane region" description="Helical" evidence="23">
    <location>
        <begin position="2267"/>
        <end position="2288"/>
    </location>
</feature>
<evidence type="ECO:0000256" key="16">
    <source>
        <dbReference type="ARBA" id="ARBA00023136"/>
    </source>
</evidence>
<evidence type="ECO:0000256" key="6">
    <source>
        <dbReference type="ARBA" id="ARBA00022670"/>
    </source>
</evidence>
<feature type="disulfide bond" evidence="21">
    <location>
        <begin position="1725"/>
        <end position="1734"/>
    </location>
</feature>
<feature type="transmembrane region" description="Helical" evidence="23">
    <location>
        <begin position="2365"/>
        <end position="2394"/>
    </location>
</feature>
<keyword evidence="12" id="KW-0862">Zinc</keyword>
<sequence>MSDHQFGNQFMCSVVASHVSHLPTTNLSFVWIAPPAGTGCVNFMATATHRGQIIFKDALAQQLCEQGAPTETTMHPHLAEIHSDSIILRDDFDSYHQLELNPNIWVECSNCETGEQCGAIMHGNAVTFCEPYGPRELITTGLNTTTASVLQFSIGSGSCRFSYSDPNIIVSYAKNNTTDWIQLEKIRAPSNVSTIIHILYLPEDAKGENVQFQWKQENLQVGEVYEACWALDNILVINSAHRQVILEDSLDPVDTGNWLFFPGATVKHSCQSDGNSIYFHGNEGSEFNFATTRDVDLSTEDIQDQWSEEFESQPTGWDISGAVIGTECGTIESGLSMVFLKDGERKLCTPYMDTTGYGNLRFYFVMGGICDPGDSHENDIILYAKIEGRKEHITLDTLSYSSYKVPSLVSAVINPELQTPATKFCLKQKNHQGHNKNVWAIDFFHVLPVLPSTMSHMIQFSINLGCGTHQPGNSVSLEFSTNHGRSWSLLHTECLPEICAGPHLPHSTIYSSENYSGWNRITIPLPNAALTQDTRIRWRQTGPILGNMWAIDNVYIGPSCLKFCSGRGQCTRHGCKCDPGFSGPACEMASQTFPMFISESFGSSRLSSYHNFYSIRGAEVSFGCGVLASGKALVFNKDGRRQLITSFLDSSQSRIISVELPDDARQFGIQFRWWQPYHSSQGEDVWAIDEIIMTSVLFNSISLDFTNLVEVTQSLGFYLGNVQPYCGHDWTLCFTGDSKLASSMRYVETQSMQIGASYMIQFSLVMGCGQKYTPHMDNQVKLEYSTNHGLTWHLVQEECLPSMPSCQEFTSASIYHASEFTQWRRVIVLLPQKTWSGATRFRWSQSYYTAQDEWALDSIYIGQQCPNMCNGHGSCDHGMCRCDQRYQGTECQPEAALPSTIMSDFENQNGWESDWQEVIGGEIVKPEQGCGVISSGSSLYFSKAGKRQLVSWDLDTSWVDFIQFYIQIGGESAACNKPDSREEGILLQYSNNGGIQWHLLAEMYFSDFSKPRFVYLELPAAAKTPCTRFRWWQPVFSGEDYDQWAIDDIIILSEKQKQIIPVVNPTLPQLNIGCANQFSSAAPVLLQYSHDAGKPRYAETWDFHVSSSTFLQFEMSMGCSKPFSNSHSIQLQYSLNNGRDWHLVTEECVPPTIGCLHYTESSIYTSERFQNWKRITVYLPLSTIEEDSAMVFVSNEVGEHSITTRDLSVNENTIIQFEINVGCSTDSSSADPVRLEFSRDFGATWHLLLPLCYHSSSHVSSLCSTEHHPSSTYYAGTTQGWRREVVHFGKLHLCGSQATRFRWHQPAPFDKQQTWAIDNVYIGDGCIDMCSGHGRCIQGNCVCDEQWGALYCDEPETSLPTQLKDNFNRAPSNQNWLTVNGGKLSTVCGAVASGMALHFSGGCSRLLVTVDLNLTNAEFIQFYFMYGCLITPNNRNQGVLLEYSVNGGITWNLLMEIFYDQYSKPGFVNILLPPDAKEIATRFRWWQPRHDGLDQNDWAIDNVLISGSADQRTVMLDTFSSAPVPQHERSPADAGPVGRIAFDIFMEDKTEGYSGPNCYLTHTLKTFLKERFDSEEIKPDLWMSLEGGSTCTECGILAEDTALYFGGSTVRQAITQDLDLRGAKSDSWHLVQTQCLPSSSNSIGCSPFQFHEATIYNAVNSSSWKRITIQLPDHVSSSATQFRWIQKGEETEKQSWAIDHVYIGEACPKLCSGHGYCTTGAVCICDESFQGDDCSVFSHDLPSYIKDNFESARVTEANWETIQGGVIGSGCGQLAPYAHGDSLYFNGCQIRQAATKPLDLTRASKIMFVLQIGSTAQTDSCNSDLSGPHAVDKAVLLQYSVNNGVTWHVIAQHQPKDFTQAQRSTMDHAEENEILAATQRYYVERPIFSHPVLQERLHKKDKIPDSIGDKLKQAFTCTPKKIRNIIYMFLPITKWLPAYKFKEYVLGDLVSGISTGVLQLPQGLAFAMLAAVPPVFGLYSSFYPVIMYCFFGTSRHISIGPFAVISLMIGGVAVRLVPDDIVIPGGVNATNGTEARDALRVKVAMSVTLLSGIIQFCLGVCRFGFVAIYLTEPLVRGFTTAAAVHVFTSMLKYLFGVKTKRYSGIFSVVYSTVAVLQNVKNLNVCSLGVGLMVFGLLLGGKEFNERFKEKLPAPIPLEFFAKPYLSGILPQTQQESNNAYLTTYLHIIIRFQLSVSLFANDKRLQNSGFKQYPSICSQFINPANPDTSLFHLVYVDAIAIAIVGFSVTISMAKTLANKHGYQVDGNQLAGCLASLMILMVILATGFLFESLPQEVSGESTLGGQQEDGEEPAEGLFGHKRRGKRECAVFQAVLSAIVIVNLKGMFMQFSDLPFFWRTSKIELTIWLTTFVSSLFLGLDYGLITAVIIALMTVIYRTQSPSYKVLGQLPDTDVYIDIDAYEEVKEIPGIKIFQINAPIYYANSDLYSNALKRKTGVNPALIMGARRKAMRKYAKEVGNANMANAAVVKADAEVDGEDGTKPEEDDEVKYPPIVIKNTFPEELQRFMPPGDNIHTVILDFTQVNFIDSVGVKTLAGIVKEYGDVGIYVYLAGCSAQVVNDLTQNQFFENPALRELLFHSIHDAVLGSHVREALAEQEASAPATQEDMEPNATPEA</sequence>
<evidence type="ECO:0000256" key="10">
    <source>
        <dbReference type="ARBA" id="ARBA00022801"/>
    </source>
</evidence>
<dbReference type="GO" id="GO:0043005">
    <property type="term" value="C:neuron projection"/>
    <property type="evidence" value="ECO:0007669"/>
    <property type="project" value="TreeGrafter"/>
</dbReference>
<dbReference type="CDD" id="cd10050">
    <property type="entry name" value="Reelin_repeat_6_subrepeat_2"/>
    <property type="match status" value="1"/>
</dbReference>
<dbReference type="InterPro" id="IPR042307">
    <property type="entry name" value="Reeler_sf"/>
</dbReference>
<dbReference type="SUPFAM" id="SSF50939">
    <property type="entry name" value="Sialidases"/>
    <property type="match status" value="1"/>
</dbReference>
<evidence type="ECO:0000256" key="14">
    <source>
        <dbReference type="ARBA" id="ARBA00022889"/>
    </source>
</evidence>
<evidence type="ECO:0000313" key="28">
    <source>
        <dbReference type="Proteomes" id="UP000010552"/>
    </source>
</evidence>
<dbReference type="InterPro" id="IPR018045">
    <property type="entry name" value="S04_transporter_CS"/>
</dbReference>
<dbReference type="Gene3D" id="2.60.120.260">
    <property type="entry name" value="Galactose-binding domain-like"/>
    <property type="match status" value="14"/>
</dbReference>
<dbReference type="Gene3D" id="2.60.40.4060">
    <property type="entry name" value="Reeler domain"/>
    <property type="match status" value="1"/>
</dbReference>
<feature type="domain" description="Reelin" evidence="26">
    <location>
        <begin position="1"/>
        <end position="76"/>
    </location>
</feature>
<evidence type="ECO:0000256" key="19">
    <source>
        <dbReference type="ARBA" id="ARBA00044961"/>
    </source>
</evidence>
<evidence type="ECO:0000256" key="13">
    <source>
        <dbReference type="ARBA" id="ARBA00022837"/>
    </source>
</evidence>
<evidence type="ECO:0000256" key="18">
    <source>
        <dbReference type="ARBA" id="ARBA00023900"/>
    </source>
</evidence>
<dbReference type="CDD" id="cd10046">
    <property type="entry name" value="Reelin_repeat_2_subrepeat_2"/>
    <property type="match status" value="1"/>
</dbReference>
<name>L5JPI5_PTEAL</name>
<feature type="transmembrane region" description="Helical" evidence="23">
    <location>
        <begin position="2049"/>
        <end position="2070"/>
    </location>
</feature>
<dbReference type="FunFam" id="2.60.120.260:FF:000053">
    <property type="entry name" value="Reelin"/>
    <property type="match status" value="1"/>
</dbReference>
<dbReference type="GO" id="GO:0046872">
    <property type="term" value="F:metal ion binding"/>
    <property type="evidence" value="ECO:0007669"/>
    <property type="project" value="UniProtKB-KW"/>
</dbReference>
<keyword evidence="4" id="KW-0964">Secreted</keyword>
<feature type="region of interest" description="Disordered" evidence="22">
    <location>
        <begin position="2297"/>
        <end position="2316"/>
    </location>
</feature>
<dbReference type="PROSITE" id="PS01130">
    <property type="entry name" value="SLC26A"/>
    <property type="match status" value="1"/>
</dbReference>
<evidence type="ECO:0000256" key="21">
    <source>
        <dbReference type="PROSITE-ProRule" id="PRU00076"/>
    </source>
</evidence>
<keyword evidence="7 23" id="KW-0812">Transmembrane</keyword>
<keyword evidence="11" id="KW-0720">Serine protease</keyword>
<dbReference type="InterPro" id="IPR002645">
    <property type="entry name" value="STAS_dom"/>
</dbReference>
<protein>
    <recommendedName>
        <fullName evidence="18">Reelin</fullName>
    </recommendedName>
</protein>
<keyword evidence="14" id="KW-0130">Cell adhesion</keyword>
<dbReference type="InterPro" id="IPR034968">
    <property type="entry name" value="Reelin"/>
</dbReference>
<dbReference type="GO" id="GO:0006508">
    <property type="term" value="P:proteolysis"/>
    <property type="evidence" value="ECO:0007669"/>
    <property type="project" value="UniProtKB-KW"/>
</dbReference>
<comment type="similarity">
    <text evidence="17">Belongs to the reelin family.</text>
</comment>
<evidence type="ECO:0000256" key="12">
    <source>
        <dbReference type="ARBA" id="ARBA00022833"/>
    </source>
</evidence>
<dbReference type="PANTHER" id="PTHR11841:SF1">
    <property type="entry name" value="REELIN"/>
    <property type="match status" value="1"/>
</dbReference>
<dbReference type="Pfam" id="PF23106">
    <property type="entry name" value="EGF_Teneurin"/>
    <property type="match status" value="1"/>
</dbReference>
<dbReference type="CDD" id="cd10037">
    <property type="entry name" value="Reelin_repeat_1_subrepeat_1"/>
    <property type="match status" value="1"/>
</dbReference>
<dbReference type="FunFam" id="2.60.120.260:FF:000057">
    <property type="entry name" value="Reelin"/>
    <property type="match status" value="1"/>
</dbReference>
<dbReference type="CDD" id="cd08544">
    <property type="entry name" value="Reeler"/>
    <property type="match status" value="1"/>
</dbReference>
<dbReference type="Pfam" id="PF00916">
    <property type="entry name" value="Sulfate_transp"/>
    <property type="match status" value="1"/>
</dbReference>
<evidence type="ECO:0000256" key="3">
    <source>
        <dbReference type="ARBA" id="ARBA00022473"/>
    </source>
</evidence>
<proteinExistence type="inferred from homology"/>
<feature type="region of interest" description="Disordered" evidence="22">
    <location>
        <begin position="2613"/>
        <end position="2633"/>
    </location>
</feature>
<keyword evidence="8" id="KW-0479">Metal-binding</keyword>
<comment type="subcellular location">
    <subcellularLocation>
        <location evidence="1">Membrane</location>
        <topology evidence="1">Multi-pass membrane protein</topology>
    </subcellularLocation>
    <subcellularLocation>
        <location evidence="2">Secreted</location>
        <location evidence="2">Extracellular space</location>
        <location evidence="2">Extracellular matrix</location>
    </subcellularLocation>
</comment>
<dbReference type="InterPro" id="IPR036513">
    <property type="entry name" value="STAS_dom_sf"/>
</dbReference>
<dbReference type="FunFam" id="2.60.120.260:FF:000055">
    <property type="entry name" value="Reelin"/>
    <property type="match status" value="1"/>
</dbReference>
<feature type="domain" description="STAS" evidence="25">
    <location>
        <begin position="2418"/>
        <end position="2605"/>
    </location>
</feature>
<evidence type="ECO:0000256" key="20">
    <source>
        <dbReference type="ARBA" id="ARBA00046064"/>
    </source>
</evidence>
<evidence type="ECO:0000256" key="15">
    <source>
        <dbReference type="ARBA" id="ARBA00022989"/>
    </source>
</evidence>
<dbReference type="GO" id="GO:0070325">
    <property type="term" value="F:lipoprotein particle receptor binding"/>
    <property type="evidence" value="ECO:0007669"/>
    <property type="project" value="InterPro"/>
</dbReference>
<feature type="transmembrane region" description="Helical" evidence="23">
    <location>
        <begin position="2077"/>
        <end position="2095"/>
    </location>
</feature>
<dbReference type="InterPro" id="IPR036278">
    <property type="entry name" value="Sialidase_sf"/>
</dbReference>
<dbReference type="STRING" id="9402.L5JPI5"/>
<keyword evidence="3" id="KW-0217">Developmental protein</keyword>
<dbReference type="GO" id="GO:0016020">
    <property type="term" value="C:membrane"/>
    <property type="evidence" value="ECO:0007669"/>
    <property type="project" value="UniProtKB-SubCell"/>
</dbReference>
<dbReference type="Pfam" id="PF21471">
    <property type="entry name" value="Reelin_subrepeat-B"/>
    <property type="match status" value="11"/>
</dbReference>
<evidence type="ECO:0000256" key="23">
    <source>
        <dbReference type="SAM" id="Phobius"/>
    </source>
</evidence>
<dbReference type="FunFam" id="2.60.120.260:FF:000044">
    <property type="entry name" value="Reelin"/>
    <property type="match status" value="1"/>
</dbReference>
<evidence type="ECO:0000256" key="22">
    <source>
        <dbReference type="SAM" id="MobiDB-lite"/>
    </source>
</evidence>
<dbReference type="GO" id="GO:0008271">
    <property type="term" value="F:secondary active sulfate transmembrane transporter activity"/>
    <property type="evidence" value="ECO:0007669"/>
    <property type="project" value="InterPro"/>
</dbReference>
<keyword evidence="28" id="KW-1185">Reference proteome</keyword>
<feature type="transmembrane region" description="Helical" evidence="23">
    <location>
        <begin position="2229"/>
        <end position="2247"/>
    </location>
</feature>
<dbReference type="PROSITE" id="PS50801">
    <property type="entry name" value="STAS"/>
    <property type="match status" value="1"/>
</dbReference>
<dbReference type="GO" id="GO:0008236">
    <property type="term" value="F:serine-type peptidase activity"/>
    <property type="evidence" value="ECO:0007669"/>
    <property type="project" value="UniProtKB-KW"/>
</dbReference>
<dbReference type="SMART" id="SM00181">
    <property type="entry name" value="EGF"/>
    <property type="match status" value="3"/>
</dbReference>
<dbReference type="CDD" id="cd10038">
    <property type="entry name" value="Reelin_repeat_2_subrepeat_1"/>
    <property type="match status" value="1"/>
</dbReference>
<dbReference type="EMBL" id="KB031152">
    <property type="protein sequence ID" value="ELK01334.1"/>
    <property type="molecule type" value="Genomic_DNA"/>
</dbReference>
<keyword evidence="6" id="KW-0645">Protease</keyword>
<dbReference type="PROSITE" id="PS51019">
    <property type="entry name" value="REELIN"/>
    <property type="match status" value="1"/>
</dbReference>
<dbReference type="PROSITE" id="PS00022">
    <property type="entry name" value="EGF_1"/>
    <property type="match status" value="2"/>
</dbReference>
<dbReference type="FunFam" id="2.60.120.260:FF:000028">
    <property type="entry name" value="Reelin"/>
    <property type="match status" value="1"/>
</dbReference>
<dbReference type="GO" id="GO:0005615">
    <property type="term" value="C:extracellular space"/>
    <property type="evidence" value="ECO:0007669"/>
    <property type="project" value="TreeGrafter"/>
</dbReference>
<dbReference type="CDD" id="cd07042">
    <property type="entry name" value="STAS_SulP_like_sulfate_transporter"/>
    <property type="match status" value="1"/>
</dbReference>
<dbReference type="FunCoup" id="L5JPI5">
    <property type="interactions" value="608"/>
</dbReference>
<evidence type="ECO:0000256" key="7">
    <source>
        <dbReference type="ARBA" id="ARBA00022692"/>
    </source>
</evidence>
<evidence type="ECO:0000313" key="27">
    <source>
        <dbReference type="EMBL" id="ELK01334.1"/>
    </source>
</evidence>
<dbReference type="InParanoid" id="L5JPI5"/>
<comment type="subunit">
    <text evidence="19">Oligomer of disulfide-linked homodimers.</text>
</comment>
<evidence type="ECO:0000256" key="1">
    <source>
        <dbReference type="ARBA" id="ARBA00004141"/>
    </source>
</evidence>
<reference evidence="28" key="1">
    <citation type="journal article" date="2013" name="Science">
        <title>Comparative analysis of bat genomes provides insight into the evolution of flight and immunity.</title>
        <authorList>
            <person name="Zhang G."/>
            <person name="Cowled C."/>
            <person name="Shi Z."/>
            <person name="Huang Z."/>
            <person name="Bishop-Lilly K.A."/>
            <person name="Fang X."/>
            <person name="Wynne J.W."/>
            <person name="Xiong Z."/>
            <person name="Baker M.L."/>
            <person name="Zhao W."/>
            <person name="Tachedjian M."/>
            <person name="Zhu Y."/>
            <person name="Zhou P."/>
            <person name="Jiang X."/>
            <person name="Ng J."/>
            <person name="Yang L."/>
            <person name="Wu L."/>
            <person name="Xiao J."/>
            <person name="Feng Y."/>
            <person name="Chen Y."/>
            <person name="Sun X."/>
            <person name="Zhang Y."/>
            <person name="Marsh G.A."/>
            <person name="Crameri G."/>
            <person name="Broder C.C."/>
            <person name="Frey K.G."/>
            <person name="Wang L.F."/>
            <person name="Wang J."/>
        </authorList>
    </citation>
    <scope>NUCLEOTIDE SEQUENCE [LARGE SCALE GENOMIC DNA]</scope>
</reference>
<dbReference type="Gene3D" id="3.30.750.24">
    <property type="entry name" value="STAS domain"/>
    <property type="match status" value="1"/>
</dbReference>
<keyword evidence="10" id="KW-0378">Hydrolase</keyword>
<keyword evidence="13" id="KW-0106">Calcium</keyword>
<feature type="transmembrane region" description="Helical" evidence="23">
    <location>
        <begin position="1964"/>
        <end position="1990"/>
    </location>
</feature>
<dbReference type="FunFam" id="2.60.120.260:FF:000036">
    <property type="entry name" value="Reelin"/>
    <property type="match status" value="1"/>
</dbReference>
<evidence type="ECO:0000256" key="2">
    <source>
        <dbReference type="ARBA" id="ARBA00004498"/>
    </source>
</evidence>
<organism evidence="27 28">
    <name type="scientific">Pteropus alecto</name>
    <name type="common">Black flying fox</name>
    <dbReference type="NCBI Taxonomy" id="9402"/>
    <lineage>
        <taxon>Eukaryota</taxon>
        <taxon>Metazoa</taxon>
        <taxon>Chordata</taxon>
        <taxon>Craniata</taxon>
        <taxon>Vertebrata</taxon>
        <taxon>Euteleostomi</taxon>
        <taxon>Mammalia</taxon>
        <taxon>Eutheria</taxon>
        <taxon>Laurasiatheria</taxon>
        <taxon>Chiroptera</taxon>
        <taxon>Yinpterochiroptera</taxon>
        <taxon>Pteropodoidea</taxon>
        <taxon>Pteropodidae</taxon>
        <taxon>Pteropodinae</taxon>
        <taxon>Pteropus</taxon>
    </lineage>
</organism>
<evidence type="ECO:0000256" key="11">
    <source>
        <dbReference type="ARBA" id="ARBA00022825"/>
    </source>
</evidence>
<keyword evidence="21" id="KW-1015">Disulfide bond</keyword>
<dbReference type="FunFam" id="2.60.120.260:FF:000003">
    <property type="entry name" value="Reelin"/>
    <property type="match status" value="1"/>
</dbReference>
<evidence type="ECO:0000256" key="9">
    <source>
        <dbReference type="ARBA" id="ARBA00022729"/>
    </source>
</evidence>
<accession>L5JPI5</accession>
<dbReference type="SUPFAM" id="SSF52091">
    <property type="entry name" value="SpoIIaa-like"/>
    <property type="match status" value="1"/>
</dbReference>
<evidence type="ECO:0000256" key="4">
    <source>
        <dbReference type="ARBA" id="ARBA00022525"/>
    </source>
</evidence>
<dbReference type="InterPro" id="IPR011547">
    <property type="entry name" value="SLC26A/SulP_dom"/>
</dbReference>
<keyword evidence="15 23" id="KW-1133">Transmembrane helix</keyword>
<evidence type="ECO:0000259" key="24">
    <source>
        <dbReference type="PROSITE" id="PS50026"/>
    </source>
</evidence>
<keyword evidence="5" id="KW-0272">Extracellular matrix</keyword>
<dbReference type="Pfam" id="PF01740">
    <property type="entry name" value="STAS"/>
    <property type="match status" value="1"/>
</dbReference>
<feature type="disulfide bond" evidence="21">
    <location>
        <begin position="1707"/>
        <end position="1717"/>
    </location>
</feature>
<comment type="caution">
    <text evidence="21">Lacks conserved residue(s) required for the propagation of feature annotation.</text>
</comment>
<gene>
    <name evidence="27" type="ORF">PAL_GLEAN10013474</name>
</gene>
<keyword evidence="21" id="KW-0245">EGF-like domain</keyword>
<dbReference type="PROSITE" id="PS50026">
    <property type="entry name" value="EGF_3"/>
    <property type="match status" value="1"/>
</dbReference>
<dbReference type="GO" id="GO:0007155">
    <property type="term" value="P:cell adhesion"/>
    <property type="evidence" value="ECO:0007669"/>
    <property type="project" value="UniProtKB-KW"/>
</dbReference>
<feature type="domain" description="EGF-like" evidence="24">
    <location>
        <begin position="1703"/>
        <end position="1735"/>
    </location>
</feature>
<evidence type="ECO:0000256" key="17">
    <source>
        <dbReference type="ARBA" id="ARBA00023773"/>
    </source>
</evidence>